<dbReference type="AlphaFoldDB" id="A0A8A7K780"/>
<dbReference type="InterPro" id="IPR035965">
    <property type="entry name" value="PAS-like_dom_sf"/>
</dbReference>
<dbReference type="SUPFAM" id="SSF55874">
    <property type="entry name" value="ATPase domain of HSP90 chaperone/DNA topoisomerase II/histidine kinase"/>
    <property type="match status" value="1"/>
</dbReference>
<sequence length="479" mass="54226">MNSLKGFCQEYTKLSAGDIAILEKYQASLQSIADLNKADVFIDCLMKDSKKAIVVAEAKPENSSSIYYDASWLGEGVSQQNEPGVFHTMWTGQDSHNTLGRAVTENKVLYNEGMIIRQSVVPIKNGEQVIACLIMEKNIEKQVEREKEYEIFKYAADMLSESFHEVVIRDGNLISHLYEGLIITNVEGKVVFVNPNAEKILAKIGTTVRPYNNIYFGELAFNIGFDEIKETKEKKIKELSLQNLVLQLKCIPITSAEEEIGFIFLIRDITEIKDKERELILKSTAIKEIHHRVKNNLQTVATLLRLQMRKHKDRELKDLLNQSINRIMSISVIYQLLCSEGNQILNLKMILKKIIDINTRGIMADEQKILTEISGQDIMLDSDKATTVALIVNELIQNSLKHAFQDQDEGFIKVKIVEDSGLVSIVVHDNGRGIQEDEISENSNLGLKIVNTLIKEKLKGNIDIKSNYGTETIIEFSNF</sequence>
<dbReference type="KEGG" id="ifn:GM661_06060"/>
<reference evidence="10" key="1">
    <citation type="submission" date="2019-12" db="EMBL/GenBank/DDBJ databases">
        <authorList>
            <person name="zhang j."/>
            <person name="sun C.M."/>
        </authorList>
    </citation>
    <scope>NUCLEOTIDE SEQUENCE</scope>
    <source>
        <strain evidence="10">NS-1</strain>
    </source>
</reference>
<keyword evidence="7" id="KW-0067">ATP-binding</keyword>
<dbReference type="Pfam" id="PF12282">
    <property type="entry name" value="GAF_PdtaS"/>
    <property type="match status" value="1"/>
</dbReference>
<dbReference type="SUPFAM" id="SSF55785">
    <property type="entry name" value="PYP-like sensor domain (PAS domain)"/>
    <property type="match status" value="1"/>
</dbReference>
<dbReference type="Gene3D" id="3.30.565.10">
    <property type="entry name" value="Histidine kinase-like ATPase, C-terminal domain"/>
    <property type="match status" value="1"/>
</dbReference>
<comment type="catalytic activity">
    <reaction evidence="1">
        <text>ATP + protein L-histidine = ADP + protein N-phospho-L-histidine.</text>
        <dbReference type="EC" id="2.7.13.3"/>
    </reaction>
</comment>
<dbReference type="InterPro" id="IPR022066">
    <property type="entry name" value="PdtaS_GAF"/>
</dbReference>
<dbReference type="InterPro" id="IPR005467">
    <property type="entry name" value="His_kinase_dom"/>
</dbReference>
<feature type="domain" description="Histidine kinase" evidence="9">
    <location>
        <begin position="288"/>
        <end position="479"/>
    </location>
</feature>
<dbReference type="PANTHER" id="PTHR41523:SF8">
    <property type="entry name" value="ETHYLENE RESPONSE SENSOR PROTEIN"/>
    <property type="match status" value="1"/>
</dbReference>
<evidence type="ECO:0000256" key="1">
    <source>
        <dbReference type="ARBA" id="ARBA00000085"/>
    </source>
</evidence>
<evidence type="ECO:0000256" key="4">
    <source>
        <dbReference type="ARBA" id="ARBA00022679"/>
    </source>
</evidence>
<evidence type="ECO:0000313" key="11">
    <source>
        <dbReference type="Proteomes" id="UP000665020"/>
    </source>
</evidence>
<dbReference type="GO" id="GO:0000160">
    <property type="term" value="P:phosphorelay signal transduction system"/>
    <property type="evidence" value="ECO:0007669"/>
    <property type="project" value="UniProtKB-KW"/>
</dbReference>
<dbReference type="GO" id="GO:0004673">
    <property type="term" value="F:protein histidine kinase activity"/>
    <property type="evidence" value="ECO:0007669"/>
    <property type="project" value="UniProtKB-EC"/>
</dbReference>
<evidence type="ECO:0000256" key="6">
    <source>
        <dbReference type="ARBA" id="ARBA00022777"/>
    </source>
</evidence>
<evidence type="ECO:0000256" key="7">
    <source>
        <dbReference type="ARBA" id="ARBA00022840"/>
    </source>
</evidence>
<evidence type="ECO:0000256" key="8">
    <source>
        <dbReference type="ARBA" id="ARBA00023012"/>
    </source>
</evidence>
<dbReference type="RefSeq" id="WP_230869201.1">
    <property type="nucleotide sequence ID" value="NZ_CP046640.1"/>
</dbReference>
<gene>
    <name evidence="10" type="ORF">GM661_06060</name>
</gene>
<dbReference type="InterPro" id="IPR003594">
    <property type="entry name" value="HATPase_dom"/>
</dbReference>
<dbReference type="GO" id="GO:0005524">
    <property type="term" value="F:ATP binding"/>
    <property type="evidence" value="ECO:0007669"/>
    <property type="project" value="UniProtKB-KW"/>
</dbReference>
<dbReference type="Gene3D" id="3.30.450.20">
    <property type="entry name" value="PAS domain"/>
    <property type="match status" value="1"/>
</dbReference>
<dbReference type="PROSITE" id="PS50109">
    <property type="entry name" value="HIS_KIN"/>
    <property type="match status" value="1"/>
</dbReference>
<dbReference type="EMBL" id="CP046640">
    <property type="protein sequence ID" value="QTL97576.1"/>
    <property type="molecule type" value="Genomic_DNA"/>
</dbReference>
<dbReference type="Pfam" id="PF02518">
    <property type="entry name" value="HATPase_c"/>
    <property type="match status" value="1"/>
</dbReference>
<keyword evidence="8" id="KW-0902">Two-component regulatory system</keyword>
<organism evidence="10 11">
    <name type="scientific">Iocasia fonsfrigidae</name>
    <dbReference type="NCBI Taxonomy" id="2682810"/>
    <lineage>
        <taxon>Bacteria</taxon>
        <taxon>Bacillati</taxon>
        <taxon>Bacillota</taxon>
        <taxon>Clostridia</taxon>
        <taxon>Halanaerobiales</taxon>
        <taxon>Halanaerobiaceae</taxon>
        <taxon>Iocasia</taxon>
    </lineage>
</organism>
<keyword evidence="6" id="KW-0418">Kinase</keyword>
<evidence type="ECO:0000256" key="2">
    <source>
        <dbReference type="ARBA" id="ARBA00012438"/>
    </source>
</evidence>
<keyword evidence="4" id="KW-0808">Transferase</keyword>
<name>A0A8A7K780_9FIRM</name>
<keyword evidence="5" id="KW-0547">Nucleotide-binding</keyword>
<evidence type="ECO:0000256" key="5">
    <source>
        <dbReference type="ARBA" id="ARBA00022741"/>
    </source>
</evidence>
<dbReference type="PANTHER" id="PTHR41523">
    <property type="entry name" value="TWO-COMPONENT SYSTEM SENSOR PROTEIN"/>
    <property type="match status" value="1"/>
</dbReference>
<dbReference type="Pfam" id="PF07568">
    <property type="entry name" value="HisKA_2"/>
    <property type="match status" value="1"/>
</dbReference>
<dbReference type="InterPro" id="IPR038424">
    <property type="entry name" value="H_kinase_PdtaS_GAF_sf"/>
</dbReference>
<dbReference type="Proteomes" id="UP000665020">
    <property type="component" value="Chromosome"/>
</dbReference>
<dbReference type="Gene3D" id="3.30.450.280">
    <property type="entry name" value="GAF domain"/>
    <property type="match status" value="1"/>
</dbReference>
<accession>A0A8A7K780</accession>
<evidence type="ECO:0000313" key="10">
    <source>
        <dbReference type="EMBL" id="QTL97576.1"/>
    </source>
</evidence>
<evidence type="ECO:0000259" key="9">
    <source>
        <dbReference type="PROSITE" id="PS50109"/>
    </source>
</evidence>
<dbReference type="InterPro" id="IPR011495">
    <property type="entry name" value="Sig_transdc_His_kin_sub2_dim/P"/>
</dbReference>
<dbReference type="InterPro" id="IPR036890">
    <property type="entry name" value="HATPase_C_sf"/>
</dbReference>
<protein>
    <recommendedName>
        <fullName evidence="2">histidine kinase</fullName>
        <ecNumber evidence="2">2.7.13.3</ecNumber>
    </recommendedName>
</protein>
<proteinExistence type="predicted"/>
<dbReference type="EC" id="2.7.13.3" evidence="2"/>
<keyword evidence="3" id="KW-0597">Phosphoprotein</keyword>
<keyword evidence="11" id="KW-1185">Reference proteome</keyword>
<evidence type="ECO:0000256" key="3">
    <source>
        <dbReference type="ARBA" id="ARBA00022553"/>
    </source>
</evidence>